<protein>
    <submittedName>
        <fullName evidence="2">Uncharacterized protein</fullName>
    </submittedName>
</protein>
<organism evidence="2 3">
    <name type="scientific">Volvox reticuliferus</name>
    <dbReference type="NCBI Taxonomy" id="1737510"/>
    <lineage>
        <taxon>Eukaryota</taxon>
        <taxon>Viridiplantae</taxon>
        <taxon>Chlorophyta</taxon>
        <taxon>core chlorophytes</taxon>
        <taxon>Chlorophyceae</taxon>
        <taxon>CS clade</taxon>
        <taxon>Chlamydomonadales</taxon>
        <taxon>Volvocaceae</taxon>
        <taxon>Volvox</taxon>
    </lineage>
</organism>
<evidence type="ECO:0000256" key="1">
    <source>
        <dbReference type="SAM" id="MobiDB-lite"/>
    </source>
</evidence>
<feature type="compositionally biased region" description="Gly residues" evidence="1">
    <location>
        <begin position="82"/>
        <end position="103"/>
    </location>
</feature>
<name>A0A8J4GGJ6_9CHLO</name>
<feature type="non-terminal residue" evidence="2">
    <location>
        <position position="1"/>
    </location>
</feature>
<dbReference type="AlphaFoldDB" id="A0A8J4GGJ6"/>
<reference evidence="2" key="1">
    <citation type="journal article" date="2021" name="Proc. Natl. Acad. Sci. U.S.A.">
        <title>Three genomes in the algal genus Volvox reveal the fate of a haploid sex-determining region after a transition to homothallism.</title>
        <authorList>
            <person name="Yamamoto K."/>
            <person name="Hamaji T."/>
            <person name="Kawai-Toyooka H."/>
            <person name="Matsuzaki R."/>
            <person name="Takahashi F."/>
            <person name="Nishimura Y."/>
            <person name="Kawachi M."/>
            <person name="Noguchi H."/>
            <person name="Minakuchi Y."/>
            <person name="Umen J.G."/>
            <person name="Toyoda A."/>
            <person name="Nozaki H."/>
        </authorList>
    </citation>
    <scope>NUCLEOTIDE SEQUENCE</scope>
    <source>
        <strain evidence="2">NIES-3785</strain>
    </source>
</reference>
<feature type="non-terminal residue" evidence="2">
    <location>
        <position position="103"/>
    </location>
</feature>
<dbReference type="Proteomes" id="UP000722791">
    <property type="component" value="Unassembled WGS sequence"/>
</dbReference>
<gene>
    <name evidence="2" type="ORF">Vretimale_11014</name>
</gene>
<feature type="region of interest" description="Disordered" evidence="1">
    <location>
        <begin position="74"/>
        <end position="103"/>
    </location>
</feature>
<sequence length="103" mass="10045">FGSSVQPGLPAVMTAAADGVTNGSYSGSSCMVSCYRRNETMHCTAASSMNGTGWPSSMTRGSFLTLGHTQLDFSASGRGVRDAGGGSRGGGGGGGDDGSRGGG</sequence>
<accession>A0A8J4GGJ6</accession>
<evidence type="ECO:0000313" key="2">
    <source>
        <dbReference type="EMBL" id="GIM06753.1"/>
    </source>
</evidence>
<comment type="caution">
    <text evidence="2">The sequence shown here is derived from an EMBL/GenBank/DDBJ whole genome shotgun (WGS) entry which is preliminary data.</text>
</comment>
<dbReference type="EMBL" id="BNCQ01000022">
    <property type="protein sequence ID" value="GIM06753.1"/>
    <property type="molecule type" value="Genomic_DNA"/>
</dbReference>
<proteinExistence type="predicted"/>
<evidence type="ECO:0000313" key="3">
    <source>
        <dbReference type="Proteomes" id="UP000722791"/>
    </source>
</evidence>